<dbReference type="CDD" id="cd04301">
    <property type="entry name" value="NAT_SF"/>
    <property type="match status" value="1"/>
</dbReference>
<dbReference type="AlphaFoldDB" id="A0AAW8U522"/>
<evidence type="ECO:0000313" key="2">
    <source>
        <dbReference type="EMBL" id="MDT2811015.1"/>
    </source>
</evidence>
<protein>
    <submittedName>
        <fullName evidence="2">GNAT family N-acetyltransferase</fullName>
    </submittedName>
</protein>
<dbReference type="PROSITE" id="PS51186">
    <property type="entry name" value="GNAT"/>
    <property type="match status" value="1"/>
</dbReference>
<reference evidence="2" key="1">
    <citation type="submission" date="2023-03" db="EMBL/GenBank/DDBJ databases">
        <authorList>
            <person name="Shen W."/>
            <person name="Cai J."/>
        </authorList>
    </citation>
    <scope>NUCLEOTIDE SEQUENCE</scope>
    <source>
        <strain evidence="2">B226-2</strain>
    </source>
</reference>
<dbReference type="Pfam" id="PF13673">
    <property type="entry name" value="Acetyltransf_10"/>
    <property type="match status" value="1"/>
</dbReference>
<dbReference type="Gene3D" id="3.40.630.30">
    <property type="match status" value="1"/>
</dbReference>
<dbReference type="EMBL" id="JARQBJ010000005">
    <property type="protein sequence ID" value="MDT2811015.1"/>
    <property type="molecule type" value="Genomic_DNA"/>
</dbReference>
<dbReference type="InterPro" id="IPR000182">
    <property type="entry name" value="GNAT_dom"/>
</dbReference>
<dbReference type="SUPFAM" id="SSF55729">
    <property type="entry name" value="Acyl-CoA N-acyltransferases (Nat)"/>
    <property type="match status" value="1"/>
</dbReference>
<feature type="domain" description="N-acetyltransferase" evidence="1">
    <location>
        <begin position="1"/>
        <end position="146"/>
    </location>
</feature>
<dbReference type="Proteomes" id="UP001256711">
    <property type="component" value="Unassembled WGS sequence"/>
</dbReference>
<dbReference type="GO" id="GO:0016747">
    <property type="term" value="F:acyltransferase activity, transferring groups other than amino-acyl groups"/>
    <property type="evidence" value="ECO:0007669"/>
    <property type="project" value="InterPro"/>
</dbReference>
<evidence type="ECO:0000313" key="3">
    <source>
        <dbReference type="Proteomes" id="UP001256711"/>
    </source>
</evidence>
<dbReference type="InterPro" id="IPR016181">
    <property type="entry name" value="Acyl_CoA_acyltransferase"/>
</dbReference>
<gene>
    <name evidence="2" type="ORF">P7H43_11060</name>
</gene>
<organism evidence="2 3">
    <name type="scientific">Enterococcus asini</name>
    <dbReference type="NCBI Taxonomy" id="57732"/>
    <lineage>
        <taxon>Bacteria</taxon>
        <taxon>Bacillati</taxon>
        <taxon>Bacillota</taxon>
        <taxon>Bacilli</taxon>
        <taxon>Lactobacillales</taxon>
        <taxon>Enterococcaceae</taxon>
        <taxon>Enterococcus</taxon>
    </lineage>
</organism>
<accession>A0AAW8U522</accession>
<comment type="caution">
    <text evidence="2">The sequence shown here is derived from an EMBL/GenBank/DDBJ whole genome shotgun (WGS) entry which is preliminary data.</text>
</comment>
<dbReference type="RefSeq" id="WP_270597751.1">
    <property type="nucleotide sequence ID" value="NZ_JAQESC010000004.1"/>
</dbReference>
<evidence type="ECO:0000259" key="1">
    <source>
        <dbReference type="PROSITE" id="PS51186"/>
    </source>
</evidence>
<name>A0AAW8U522_9ENTE</name>
<proteinExistence type="predicted"/>
<sequence length="148" mass="17217">MKRQVFGNDSWLQAAAFYLRYQVFVLEQGIPAELEFDELDKQQPDFFVMFDGQIPIATIRYQRDSKRADWIRPDRFCVAKAYRGQGIGRQLLVDYEAKAQKEGYLGSVLSAEASAQGFYEKLGYQPFGEPFYEDGILCITMEKRFKDH</sequence>